<evidence type="ECO:0000256" key="2">
    <source>
        <dbReference type="SAM" id="Phobius"/>
    </source>
</evidence>
<dbReference type="OrthoDB" id="3174319at2759"/>
<organism evidence="3 4">
    <name type="scientific">Dendrothele bispora (strain CBS 962.96)</name>
    <dbReference type="NCBI Taxonomy" id="1314807"/>
    <lineage>
        <taxon>Eukaryota</taxon>
        <taxon>Fungi</taxon>
        <taxon>Dikarya</taxon>
        <taxon>Basidiomycota</taxon>
        <taxon>Agaricomycotina</taxon>
        <taxon>Agaricomycetes</taxon>
        <taxon>Agaricomycetidae</taxon>
        <taxon>Agaricales</taxon>
        <taxon>Agaricales incertae sedis</taxon>
        <taxon>Dendrothele</taxon>
    </lineage>
</organism>
<name>A0A4S8KXM8_DENBC</name>
<keyword evidence="2" id="KW-0812">Transmembrane</keyword>
<gene>
    <name evidence="3" type="ORF">K435DRAFT_874211</name>
</gene>
<keyword evidence="2" id="KW-0472">Membrane</keyword>
<sequence>MSDPAQIAPLSDELANSLAHDVTLTTVEGVLYGLLSLLTFIAVYLLIRKGLRNSVARLILLTVTFVMFGCSTAIFAEDADINIQQMKALGPSAPDLDGILKSNLILQNYILGDGVVVWRAWILFDRYSPFHFLLATCLLGTFAIPRRDPFGSLIFRPIHSIELVFLRSGPEFFSLNDGLLPFIEPEELGSRKFLLTVMLLITNLTATLLIGYKAWMYRRFFKNHDSNRSKSQIEKILIILVESGLVYCAIWILVICTQAGALSLTASELVATIVPHAVTLYPIFIIILTSLQKSHHSTAALIRASSQDRRDGDCEFGQRSTLAIGSFRAAPGPAATYSSDPHITQSGVDQTGSALQNSVSLSSDRDRETRPFKSTPIIY</sequence>
<dbReference type="EMBL" id="ML179889">
    <property type="protein sequence ID" value="THU80601.1"/>
    <property type="molecule type" value="Genomic_DNA"/>
</dbReference>
<proteinExistence type="predicted"/>
<feature type="region of interest" description="Disordered" evidence="1">
    <location>
        <begin position="354"/>
        <end position="379"/>
    </location>
</feature>
<feature type="transmembrane region" description="Helical" evidence="2">
    <location>
        <begin position="193"/>
        <end position="215"/>
    </location>
</feature>
<feature type="transmembrane region" description="Helical" evidence="2">
    <location>
        <begin position="29"/>
        <end position="46"/>
    </location>
</feature>
<keyword evidence="2" id="KW-1133">Transmembrane helix</keyword>
<dbReference type="Proteomes" id="UP000297245">
    <property type="component" value="Unassembled WGS sequence"/>
</dbReference>
<evidence type="ECO:0000313" key="4">
    <source>
        <dbReference type="Proteomes" id="UP000297245"/>
    </source>
</evidence>
<feature type="transmembrane region" description="Helical" evidence="2">
    <location>
        <begin position="58"/>
        <end position="76"/>
    </location>
</feature>
<feature type="transmembrane region" description="Helical" evidence="2">
    <location>
        <begin position="236"/>
        <end position="261"/>
    </location>
</feature>
<keyword evidence="4" id="KW-1185">Reference proteome</keyword>
<evidence type="ECO:0000256" key="1">
    <source>
        <dbReference type="SAM" id="MobiDB-lite"/>
    </source>
</evidence>
<protein>
    <submittedName>
        <fullName evidence="3">Uncharacterized protein</fullName>
    </submittedName>
</protein>
<feature type="transmembrane region" description="Helical" evidence="2">
    <location>
        <begin position="273"/>
        <end position="291"/>
    </location>
</feature>
<accession>A0A4S8KXM8</accession>
<reference evidence="3 4" key="1">
    <citation type="journal article" date="2019" name="Nat. Ecol. Evol.">
        <title>Megaphylogeny resolves global patterns of mushroom evolution.</title>
        <authorList>
            <person name="Varga T."/>
            <person name="Krizsan K."/>
            <person name="Foldi C."/>
            <person name="Dima B."/>
            <person name="Sanchez-Garcia M."/>
            <person name="Sanchez-Ramirez S."/>
            <person name="Szollosi G.J."/>
            <person name="Szarkandi J.G."/>
            <person name="Papp V."/>
            <person name="Albert L."/>
            <person name="Andreopoulos W."/>
            <person name="Angelini C."/>
            <person name="Antonin V."/>
            <person name="Barry K.W."/>
            <person name="Bougher N.L."/>
            <person name="Buchanan P."/>
            <person name="Buyck B."/>
            <person name="Bense V."/>
            <person name="Catcheside P."/>
            <person name="Chovatia M."/>
            <person name="Cooper J."/>
            <person name="Damon W."/>
            <person name="Desjardin D."/>
            <person name="Finy P."/>
            <person name="Geml J."/>
            <person name="Haridas S."/>
            <person name="Hughes K."/>
            <person name="Justo A."/>
            <person name="Karasinski D."/>
            <person name="Kautmanova I."/>
            <person name="Kiss B."/>
            <person name="Kocsube S."/>
            <person name="Kotiranta H."/>
            <person name="LaButti K.M."/>
            <person name="Lechner B.E."/>
            <person name="Liimatainen K."/>
            <person name="Lipzen A."/>
            <person name="Lukacs Z."/>
            <person name="Mihaltcheva S."/>
            <person name="Morgado L.N."/>
            <person name="Niskanen T."/>
            <person name="Noordeloos M.E."/>
            <person name="Ohm R.A."/>
            <person name="Ortiz-Santana B."/>
            <person name="Ovrebo C."/>
            <person name="Racz N."/>
            <person name="Riley R."/>
            <person name="Savchenko A."/>
            <person name="Shiryaev A."/>
            <person name="Soop K."/>
            <person name="Spirin V."/>
            <person name="Szebenyi C."/>
            <person name="Tomsovsky M."/>
            <person name="Tulloss R.E."/>
            <person name="Uehling J."/>
            <person name="Grigoriev I.V."/>
            <person name="Vagvolgyi C."/>
            <person name="Papp T."/>
            <person name="Martin F.M."/>
            <person name="Miettinen O."/>
            <person name="Hibbett D.S."/>
            <person name="Nagy L.G."/>
        </authorList>
    </citation>
    <scope>NUCLEOTIDE SEQUENCE [LARGE SCALE GENOMIC DNA]</scope>
    <source>
        <strain evidence="3 4">CBS 962.96</strain>
    </source>
</reference>
<dbReference type="AlphaFoldDB" id="A0A4S8KXM8"/>
<evidence type="ECO:0000313" key="3">
    <source>
        <dbReference type="EMBL" id="THU80601.1"/>
    </source>
</evidence>